<evidence type="ECO:0000256" key="4">
    <source>
        <dbReference type="ARBA" id="ARBA00022989"/>
    </source>
</evidence>
<organism evidence="7 8">
    <name type="scientific">Trichogramma kaykai</name>
    <dbReference type="NCBI Taxonomy" id="54128"/>
    <lineage>
        <taxon>Eukaryota</taxon>
        <taxon>Metazoa</taxon>
        <taxon>Ecdysozoa</taxon>
        <taxon>Arthropoda</taxon>
        <taxon>Hexapoda</taxon>
        <taxon>Insecta</taxon>
        <taxon>Pterygota</taxon>
        <taxon>Neoptera</taxon>
        <taxon>Endopterygota</taxon>
        <taxon>Hymenoptera</taxon>
        <taxon>Apocrita</taxon>
        <taxon>Proctotrupomorpha</taxon>
        <taxon>Chalcidoidea</taxon>
        <taxon>Trichogrammatidae</taxon>
        <taxon>Trichogramma</taxon>
    </lineage>
</organism>
<accession>A0ABD2W7I5</accession>
<dbReference type="GO" id="GO:0016020">
    <property type="term" value="C:membrane"/>
    <property type="evidence" value="ECO:0007669"/>
    <property type="project" value="UniProtKB-SubCell"/>
</dbReference>
<proteinExistence type="inferred from homology"/>
<keyword evidence="3" id="KW-0812">Transmembrane</keyword>
<dbReference type="InterPro" id="IPR054549">
    <property type="entry name" value="UVB_sens_RUS_dom"/>
</dbReference>
<gene>
    <name evidence="7" type="ORF">TKK_016095</name>
</gene>
<dbReference type="Pfam" id="PF04884">
    <property type="entry name" value="UVB_sens_prot"/>
    <property type="match status" value="1"/>
</dbReference>
<keyword evidence="5" id="KW-0472">Membrane</keyword>
<comment type="subcellular location">
    <subcellularLocation>
        <location evidence="1">Membrane</location>
    </subcellularLocation>
</comment>
<comment type="similarity">
    <text evidence="2">Belongs to the RUS1 family.</text>
</comment>
<evidence type="ECO:0000256" key="5">
    <source>
        <dbReference type="ARBA" id="ARBA00023136"/>
    </source>
</evidence>
<evidence type="ECO:0000313" key="7">
    <source>
        <dbReference type="EMBL" id="KAL3388659.1"/>
    </source>
</evidence>
<feature type="domain" description="Protein root UVB sensitive/RUS" evidence="6">
    <location>
        <begin position="47"/>
        <end position="240"/>
    </location>
</feature>
<evidence type="ECO:0000259" key="6">
    <source>
        <dbReference type="Pfam" id="PF04884"/>
    </source>
</evidence>
<sequence>MLNRDIEYIENDGFDRHEIFFYKANDIPAVVSTLKPARGQKFGESLTFSFFKNVFLPQGFPESVHKDYVAYQIWDTLQAFASTINGTLTTHSIMRGVGVGESSATPLAAAITWIMKDGTGMIGRIIFAWWQGNNLDSQCKKWRLFADILNDVAMSIEVMLPYLSSSFLSYSLYTLCLTTGMKAIVGIAGGATRVAIMQHHAIKDNMADVSAKEHSQGTLVNLAGSIVGILILLVVPEKQVAYSYLQI</sequence>
<evidence type="ECO:0000256" key="3">
    <source>
        <dbReference type="ARBA" id="ARBA00022692"/>
    </source>
</evidence>
<dbReference type="EMBL" id="JBJJXI010000128">
    <property type="protein sequence ID" value="KAL3388659.1"/>
    <property type="molecule type" value="Genomic_DNA"/>
</dbReference>
<keyword evidence="8" id="KW-1185">Reference proteome</keyword>
<evidence type="ECO:0000256" key="1">
    <source>
        <dbReference type="ARBA" id="ARBA00004370"/>
    </source>
</evidence>
<evidence type="ECO:0000313" key="8">
    <source>
        <dbReference type="Proteomes" id="UP001627154"/>
    </source>
</evidence>
<reference evidence="7 8" key="1">
    <citation type="journal article" date="2024" name="bioRxiv">
        <title>A reference genome for Trichogramma kaykai: A tiny desert-dwelling parasitoid wasp with competing sex-ratio distorters.</title>
        <authorList>
            <person name="Culotta J."/>
            <person name="Lindsey A.R."/>
        </authorList>
    </citation>
    <scope>NUCLEOTIDE SEQUENCE [LARGE SCALE GENOMIC DNA]</scope>
    <source>
        <strain evidence="7 8">KSX58</strain>
    </source>
</reference>
<name>A0ABD2W7I5_9HYME</name>
<protein>
    <recommendedName>
        <fullName evidence="6">Protein root UVB sensitive/RUS domain-containing protein</fullName>
    </recommendedName>
</protein>
<dbReference type="Proteomes" id="UP001627154">
    <property type="component" value="Unassembled WGS sequence"/>
</dbReference>
<dbReference type="AlphaFoldDB" id="A0ABD2W7I5"/>
<dbReference type="PANTHER" id="PTHR12770">
    <property type="entry name" value="RUS1 FAMILY PROTEIN C16ORF58"/>
    <property type="match status" value="1"/>
</dbReference>
<comment type="caution">
    <text evidence="7">The sequence shown here is derived from an EMBL/GenBank/DDBJ whole genome shotgun (WGS) entry which is preliminary data.</text>
</comment>
<keyword evidence="4" id="KW-1133">Transmembrane helix</keyword>
<evidence type="ECO:0000256" key="2">
    <source>
        <dbReference type="ARBA" id="ARBA00007558"/>
    </source>
</evidence>
<dbReference type="InterPro" id="IPR006968">
    <property type="entry name" value="RUS_fam"/>
</dbReference>
<dbReference type="PANTHER" id="PTHR12770:SF31">
    <property type="entry name" value="RUS FAMILY MEMBER 1"/>
    <property type="match status" value="1"/>
</dbReference>